<proteinExistence type="predicted"/>
<reference evidence="1" key="2">
    <citation type="submission" date="2020-11" db="EMBL/GenBank/DDBJ databases">
        <authorList>
            <person name="McCartney M.A."/>
            <person name="Auch B."/>
            <person name="Kono T."/>
            <person name="Mallez S."/>
            <person name="Becker A."/>
            <person name="Gohl D.M."/>
            <person name="Silverstein K.A.T."/>
            <person name="Koren S."/>
            <person name="Bechman K.B."/>
            <person name="Herman A."/>
            <person name="Abrahante J.E."/>
            <person name="Garbe J."/>
        </authorList>
    </citation>
    <scope>NUCLEOTIDE SEQUENCE</scope>
    <source>
        <strain evidence="1">Duluth1</strain>
        <tissue evidence="1">Whole animal</tissue>
    </source>
</reference>
<evidence type="ECO:0000313" key="2">
    <source>
        <dbReference type="Proteomes" id="UP000828390"/>
    </source>
</evidence>
<reference evidence="1" key="1">
    <citation type="journal article" date="2019" name="bioRxiv">
        <title>The Genome of the Zebra Mussel, Dreissena polymorpha: A Resource for Invasive Species Research.</title>
        <authorList>
            <person name="McCartney M.A."/>
            <person name="Auch B."/>
            <person name="Kono T."/>
            <person name="Mallez S."/>
            <person name="Zhang Y."/>
            <person name="Obille A."/>
            <person name="Becker A."/>
            <person name="Abrahante J.E."/>
            <person name="Garbe J."/>
            <person name="Badalamenti J.P."/>
            <person name="Herman A."/>
            <person name="Mangelson H."/>
            <person name="Liachko I."/>
            <person name="Sullivan S."/>
            <person name="Sone E.D."/>
            <person name="Koren S."/>
            <person name="Silverstein K.A.T."/>
            <person name="Beckman K.B."/>
            <person name="Gohl D.M."/>
        </authorList>
    </citation>
    <scope>NUCLEOTIDE SEQUENCE</scope>
    <source>
        <strain evidence="1">Duluth1</strain>
        <tissue evidence="1">Whole animal</tissue>
    </source>
</reference>
<protein>
    <submittedName>
        <fullName evidence="1">Uncharacterized protein</fullName>
    </submittedName>
</protein>
<dbReference type="AlphaFoldDB" id="A0A9D3YAK4"/>
<gene>
    <name evidence="1" type="ORF">DPMN_084457</name>
</gene>
<comment type="caution">
    <text evidence="1">The sequence shown here is derived from an EMBL/GenBank/DDBJ whole genome shotgun (WGS) entry which is preliminary data.</text>
</comment>
<organism evidence="1 2">
    <name type="scientific">Dreissena polymorpha</name>
    <name type="common">Zebra mussel</name>
    <name type="synonym">Mytilus polymorpha</name>
    <dbReference type="NCBI Taxonomy" id="45954"/>
    <lineage>
        <taxon>Eukaryota</taxon>
        <taxon>Metazoa</taxon>
        <taxon>Spiralia</taxon>
        <taxon>Lophotrochozoa</taxon>
        <taxon>Mollusca</taxon>
        <taxon>Bivalvia</taxon>
        <taxon>Autobranchia</taxon>
        <taxon>Heteroconchia</taxon>
        <taxon>Euheterodonta</taxon>
        <taxon>Imparidentia</taxon>
        <taxon>Neoheterodontei</taxon>
        <taxon>Myida</taxon>
        <taxon>Dreissenoidea</taxon>
        <taxon>Dreissenidae</taxon>
        <taxon>Dreissena</taxon>
    </lineage>
</organism>
<name>A0A9D3YAK4_DREPO</name>
<keyword evidence="2" id="KW-1185">Reference proteome</keyword>
<evidence type="ECO:0000313" key="1">
    <source>
        <dbReference type="EMBL" id="KAH3696973.1"/>
    </source>
</evidence>
<accession>A0A9D3YAK4</accession>
<sequence>MPSIVGDIEMIPPEFTVRVIMLYGRPNCPLVFKTKEVTNELGNLNLAPAV</sequence>
<dbReference type="Proteomes" id="UP000828390">
    <property type="component" value="Unassembled WGS sequence"/>
</dbReference>
<dbReference type="EMBL" id="JAIWYP010000016">
    <property type="protein sequence ID" value="KAH3696973.1"/>
    <property type="molecule type" value="Genomic_DNA"/>
</dbReference>